<dbReference type="InterPro" id="IPR003613">
    <property type="entry name" value="Ubox_domain"/>
</dbReference>
<dbReference type="Gene3D" id="3.40.50.300">
    <property type="entry name" value="P-loop containing nucleotide triphosphate hydrolases"/>
    <property type="match status" value="1"/>
</dbReference>
<dbReference type="InterPro" id="IPR045063">
    <property type="entry name" value="Dynamin_N"/>
</dbReference>
<comment type="caution">
    <text evidence="2">The sequence shown here is derived from an EMBL/GenBank/DDBJ whole genome shotgun (WGS) entry which is preliminary data.</text>
</comment>
<gene>
    <name evidence="2" type="ORF">PCOR1329_LOCUS31044</name>
</gene>
<evidence type="ECO:0000313" key="2">
    <source>
        <dbReference type="EMBL" id="CAK0833307.1"/>
    </source>
</evidence>
<proteinExistence type="predicted"/>
<dbReference type="Gene3D" id="3.30.40.10">
    <property type="entry name" value="Zinc/RING finger domain, C3HC4 (zinc finger)"/>
    <property type="match status" value="1"/>
</dbReference>
<accession>A0ABN9SN96</accession>
<dbReference type="PRINTS" id="PR00195">
    <property type="entry name" value="DYNAMIN"/>
</dbReference>
<dbReference type="Pfam" id="PF00350">
    <property type="entry name" value="Dynamin_N"/>
    <property type="match status" value="1"/>
</dbReference>
<dbReference type="InterPro" id="IPR022812">
    <property type="entry name" value="Dynamin"/>
</dbReference>
<dbReference type="Proteomes" id="UP001189429">
    <property type="component" value="Unassembled WGS sequence"/>
</dbReference>
<feature type="domain" description="U-box" evidence="1">
    <location>
        <begin position="1"/>
        <end position="52"/>
    </location>
</feature>
<dbReference type="InterPro" id="IPR027417">
    <property type="entry name" value="P-loop_NTPase"/>
</dbReference>
<dbReference type="EMBL" id="CAUYUJ010012113">
    <property type="protein sequence ID" value="CAK0833307.1"/>
    <property type="molecule type" value="Genomic_DNA"/>
</dbReference>
<sequence>MKYPVTAQDKFNYEREEIEKWQKHSPYSPQTNKLMGTELVPNKPLKEAIEKLMQWMENPSNHIEITWPAHGMQAASEQRSVILEASVAAMGGPPQKKTRCDSSQTVTMSNALSKAFLELDSIRDLLSCVLDGWTPPKIVIIGDESAGKSTILEQLSMLPVFPRTRRFCTRMAVHVRLRRVGSISATLSVYALHPSGKQELIETREKAEATASVLKKQLESDAATGAHSMYVAVVPAGGDVRPCTNNAMRFIQDHKLESSTFGVFSKCDQTSNADILCSLVTGRASKEGDSPAELGAVDVGKGWVTTMLKPPLGDEFQTHNFERLQIQLNEDKSFFSKGEFKHIVECNQKLKYLFMKNVLLEDLCKPVRAALGRLSGRQVEFDVSRERAACAKAELLALTDKACTDMYAFWLPELRGIITAESKFDEIDGDIVTVFREVRTRLFGKKPIQELRRCIKERPLIQLSNYADFTEAVVLKCKNLFADDEKDLKVQVGSLIQRLFDPGPQWLKFRPELASGAVSRMVTVECDVERFTEELVYLFQSRMPSQTIFRKLTSDVAVGAEDADAMSKFKSMREDIQKIEAARDGIRKAFSISDQAFAEMKRKFDAEAAA</sequence>
<name>A0ABN9SN96_9DINO</name>
<dbReference type="InterPro" id="IPR013083">
    <property type="entry name" value="Znf_RING/FYVE/PHD"/>
</dbReference>
<organism evidence="2 3">
    <name type="scientific">Prorocentrum cordatum</name>
    <dbReference type="NCBI Taxonomy" id="2364126"/>
    <lineage>
        <taxon>Eukaryota</taxon>
        <taxon>Sar</taxon>
        <taxon>Alveolata</taxon>
        <taxon>Dinophyceae</taxon>
        <taxon>Prorocentrales</taxon>
        <taxon>Prorocentraceae</taxon>
        <taxon>Prorocentrum</taxon>
    </lineage>
</organism>
<dbReference type="SMART" id="SM00504">
    <property type="entry name" value="Ubox"/>
    <property type="match status" value="1"/>
</dbReference>
<dbReference type="SUPFAM" id="SSF57850">
    <property type="entry name" value="RING/U-box"/>
    <property type="match status" value="1"/>
</dbReference>
<protein>
    <recommendedName>
        <fullName evidence="1">U-box domain-containing protein</fullName>
    </recommendedName>
</protein>
<reference evidence="2" key="1">
    <citation type="submission" date="2023-10" db="EMBL/GenBank/DDBJ databases">
        <authorList>
            <person name="Chen Y."/>
            <person name="Shah S."/>
            <person name="Dougan E. K."/>
            <person name="Thang M."/>
            <person name="Chan C."/>
        </authorList>
    </citation>
    <scope>NUCLEOTIDE SEQUENCE [LARGE SCALE GENOMIC DNA]</scope>
</reference>
<evidence type="ECO:0000259" key="1">
    <source>
        <dbReference type="SMART" id="SM00504"/>
    </source>
</evidence>
<keyword evidence="3" id="KW-1185">Reference proteome</keyword>
<dbReference type="Pfam" id="PF04564">
    <property type="entry name" value="U-box"/>
    <property type="match status" value="1"/>
</dbReference>
<evidence type="ECO:0000313" key="3">
    <source>
        <dbReference type="Proteomes" id="UP001189429"/>
    </source>
</evidence>
<dbReference type="SUPFAM" id="SSF52540">
    <property type="entry name" value="P-loop containing nucleoside triphosphate hydrolases"/>
    <property type="match status" value="1"/>
</dbReference>